<dbReference type="Proteomes" id="UP000887578">
    <property type="component" value="Unplaced"/>
</dbReference>
<proteinExistence type="predicted"/>
<keyword evidence="2" id="KW-1185">Reference proteome</keyword>
<feature type="compositionally biased region" description="Acidic residues" evidence="1">
    <location>
        <begin position="85"/>
        <end position="95"/>
    </location>
</feature>
<name>A0A914PHU3_9BILA</name>
<evidence type="ECO:0000313" key="2">
    <source>
        <dbReference type="Proteomes" id="UP000887578"/>
    </source>
</evidence>
<feature type="region of interest" description="Disordered" evidence="1">
    <location>
        <begin position="58"/>
        <end position="95"/>
    </location>
</feature>
<evidence type="ECO:0000313" key="3">
    <source>
        <dbReference type="WBParaSite" id="PDA_v2.g17890.t1"/>
    </source>
</evidence>
<sequence>MGGKSRNNAFVQLPTKFVEDICYTALVGTGFSEDMAEWSPDEDDVYKGACTRVGLKVQSSLGKRRPSKTSEKTAPMKKFKSIVIDSEEEDEAAAE</sequence>
<reference evidence="3" key="1">
    <citation type="submission" date="2022-11" db="UniProtKB">
        <authorList>
            <consortium name="WormBaseParasite"/>
        </authorList>
    </citation>
    <scope>IDENTIFICATION</scope>
</reference>
<organism evidence="2 3">
    <name type="scientific">Panagrolaimus davidi</name>
    <dbReference type="NCBI Taxonomy" id="227884"/>
    <lineage>
        <taxon>Eukaryota</taxon>
        <taxon>Metazoa</taxon>
        <taxon>Ecdysozoa</taxon>
        <taxon>Nematoda</taxon>
        <taxon>Chromadorea</taxon>
        <taxon>Rhabditida</taxon>
        <taxon>Tylenchina</taxon>
        <taxon>Panagrolaimomorpha</taxon>
        <taxon>Panagrolaimoidea</taxon>
        <taxon>Panagrolaimidae</taxon>
        <taxon>Panagrolaimus</taxon>
    </lineage>
</organism>
<evidence type="ECO:0000256" key="1">
    <source>
        <dbReference type="SAM" id="MobiDB-lite"/>
    </source>
</evidence>
<dbReference type="WBParaSite" id="PDA_v2.g17890.t1">
    <property type="protein sequence ID" value="PDA_v2.g17890.t1"/>
    <property type="gene ID" value="PDA_v2.g17890"/>
</dbReference>
<accession>A0A914PHU3</accession>
<dbReference type="AlphaFoldDB" id="A0A914PHU3"/>
<protein>
    <submittedName>
        <fullName evidence="3">Uncharacterized protein</fullName>
    </submittedName>
</protein>